<evidence type="ECO:0000256" key="4">
    <source>
        <dbReference type="ARBA" id="ARBA00022679"/>
    </source>
</evidence>
<keyword evidence="5" id="KW-0547">Nucleotide-binding</keyword>
<sequence>MGPLPVGGDMGALLRAIDWAGAGLGDRAAWPAALRVGVNLMLDSIGPAWLAWGPELTFLYNDAYRDLLGAKHPEALGRPLAEVWAEIWPEVEPLVRRTLGGEPVIRRDLPLRVERNLGFEDAYFTFSYAPLRDDDGAVGGLFCHVLETTSAVRAGQRRDANQNALQATNDTLGQQVVERTASLRLYRDIIQSHTDPICAFDTGFRLTAFNRAHSDEFHRIFGHRVRAGEVFPDLFPPDQAPLIRGFMARALAGEAFTVIERFGDPNLAKPSWEVSYTPLRDERGEIIGAYHFVRDISERLRQEAELAATQAALRQSQKMEAVGQMTGGVAHDFNNLLTVILGSLEMLRRRIPHNPVLMKYMGAAQDAARRGAQVNAQLLSFSRRQPLEATTVDARDVVQGISDLLKQTVNGAAEVEISLPEEALLVHVDKNQLEMAILNLVVNARDASKPGGRIVVRAERGAVDGTGCGTWISVVDQGEGMTPETLERVFEPFFTTKGIGVGTGLGLSMVYGFVRQSGGQIDIESAPGEGTRVQLRLPEGGSGAKPEEFLAEAPVRAADGESILVVEDDASVREVAVGALEQLGYPVHEAESGDDALRMLADGLEVDLIFTDVAMPGSLDGVGLAQRVSRLRPGTSILVTSGRLPEGVDLDALRTIGAAFIRKPYQPIDLALAIQSALDGGA</sequence>
<dbReference type="Gene3D" id="3.30.450.20">
    <property type="entry name" value="PAS domain"/>
    <property type="match status" value="2"/>
</dbReference>
<evidence type="ECO:0000256" key="2">
    <source>
        <dbReference type="ARBA" id="ARBA00012438"/>
    </source>
</evidence>
<dbReference type="NCBIfam" id="TIGR00229">
    <property type="entry name" value="sensory_box"/>
    <property type="match status" value="1"/>
</dbReference>
<dbReference type="PROSITE" id="PS50113">
    <property type="entry name" value="PAC"/>
    <property type="match status" value="1"/>
</dbReference>
<evidence type="ECO:0000259" key="11">
    <source>
        <dbReference type="PROSITE" id="PS50110"/>
    </source>
</evidence>
<dbReference type="InterPro" id="IPR001789">
    <property type="entry name" value="Sig_transdc_resp-reg_receiver"/>
</dbReference>
<evidence type="ECO:0000256" key="5">
    <source>
        <dbReference type="ARBA" id="ARBA00022741"/>
    </source>
</evidence>
<keyword evidence="3 9" id="KW-0597">Phosphoprotein</keyword>
<dbReference type="Pfam" id="PF08448">
    <property type="entry name" value="PAS_4"/>
    <property type="match status" value="2"/>
</dbReference>
<dbReference type="InterPro" id="IPR003594">
    <property type="entry name" value="HATPase_dom"/>
</dbReference>
<dbReference type="InterPro" id="IPR003661">
    <property type="entry name" value="HisK_dim/P_dom"/>
</dbReference>
<evidence type="ECO:0000313" key="14">
    <source>
        <dbReference type="Proteomes" id="UP001524642"/>
    </source>
</evidence>
<dbReference type="RefSeq" id="WP_257716455.1">
    <property type="nucleotide sequence ID" value="NZ_JANJOU010000008.1"/>
</dbReference>
<dbReference type="InterPro" id="IPR000014">
    <property type="entry name" value="PAS"/>
</dbReference>
<evidence type="ECO:0000256" key="9">
    <source>
        <dbReference type="PROSITE-ProRule" id="PRU00169"/>
    </source>
</evidence>
<feature type="modified residue" description="4-aspartylphosphate" evidence="9">
    <location>
        <position position="612"/>
    </location>
</feature>
<dbReference type="PROSITE" id="PS50110">
    <property type="entry name" value="RESPONSE_REGULATORY"/>
    <property type="match status" value="1"/>
</dbReference>
<dbReference type="Pfam" id="PF00512">
    <property type="entry name" value="HisKA"/>
    <property type="match status" value="1"/>
</dbReference>
<dbReference type="Proteomes" id="UP001524642">
    <property type="component" value="Unassembled WGS sequence"/>
</dbReference>
<comment type="catalytic activity">
    <reaction evidence="1">
        <text>ATP + protein L-histidine = ADP + protein N-phospho-L-histidine.</text>
        <dbReference type="EC" id="2.7.13.3"/>
    </reaction>
</comment>
<keyword evidence="7" id="KW-0067">ATP-binding</keyword>
<evidence type="ECO:0000256" key="8">
    <source>
        <dbReference type="ARBA" id="ARBA00023012"/>
    </source>
</evidence>
<dbReference type="InterPro" id="IPR004358">
    <property type="entry name" value="Sig_transdc_His_kin-like_C"/>
</dbReference>
<dbReference type="Gene3D" id="3.40.50.2300">
    <property type="match status" value="1"/>
</dbReference>
<keyword evidence="14" id="KW-1185">Reference proteome</keyword>
<dbReference type="Pfam" id="PF00072">
    <property type="entry name" value="Response_reg"/>
    <property type="match status" value="1"/>
</dbReference>
<keyword evidence="8" id="KW-0902">Two-component regulatory system</keyword>
<evidence type="ECO:0000256" key="7">
    <source>
        <dbReference type="ARBA" id="ARBA00022840"/>
    </source>
</evidence>
<gene>
    <name evidence="13" type="ORF">NRP21_12120</name>
</gene>
<evidence type="ECO:0000259" key="12">
    <source>
        <dbReference type="PROSITE" id="PS50113"/>
    </source>
</evidence>
<dbReference type="PANTHER" id="PTHR43065:SF46">
    <property type="entry name" value="C4-DICARBOXYLATE TRANSPORT SENSOR PROTEIN DCTB"/>
    <property type="match status" value="1"/>
</dbReference>
<evidence type="ECO:0000256" key="3">
    <source>
        <dbReference type="ARBA" id="ARBA00022553"/>
    </source>
</evidence>
<dbReference type="CDD" id="cd00130">
    <property type="entry name" value="PAS"/>
    <property type="match status" value="2"/>
</dbReference>
<dbReference type="InterPro" id="IPR005467">
    <property type="entry name" value="His_kinase_dom"/>
</dbReference>
<dbReference type="SMART" id="SM00387">
    <property type="entry name" value="HATPase_c"/>
    <property type="match status" value="1"/>
</dbReference>
<dbReference type="EMBL" id="JANJOU010000008">
    <property type="protein sequence ID" value="MCR0982795.1"/>
    <property type="molecule type" value="Genomic_DNA"/>
</dbReference>
<dbReference type="InterPro" id="IPR035965">
    <property type="entry name" value="PAS-like_dom_sf"/>
</dbReference>
<dbReference type="SUPFAM" id="SSF52172">
    <property type="entry name" value="CheY-like"/>
    <property type="match status" value="1"/>
</dbReference>
<proteinExistence type="predicted"/>
<evidence type="ECO:0000313" key="13">
    <source>
        <dbReference type="EMBL" id="MCR0982795.1"/>
    </source>
</evidence>
<evidence type="ECO:0000256" key="6">
    <source>
        <dbReference type="ARBA" id="ARBA00022777"/>
    </source>
</evidence>
<feature type="domain" description="Histidine kinase" evidence="10">
    <location>
        <begin position="328"/>
        <end position="541"/>
    </location>
</feature>
<dbReference type="InterPro" id="IPR036097">
    <property type="entry name" value="HisK_dim/P_sf"/>
</dbReference>
<dbReference type="SUPFAM" id="SSF55874">
    <property type="entry name" value="ATPase domain of HSP90 chaperone/DNA topoisomerase II/histidine kinase"/>
    <property type="match status" value="1"/>
</dbReference>
<reference evidence="13 14" key="1">
    <citation type="submission" date="2022-06" db="EMBL/GenBank/DDBJ databases">
        <title>Roseomonas CN29.</title>
        <authorList>
            <person name="Cheng Y."/>
            <person name="He X."/>
        </authorList>
    </citation>
    <scope>NUCLEOTIDE SEQUENCE [LARGE SCALE GENOMIC DNA]</scope>
    <source>
        <strain evidence="13 14">CN29</strain>
    </source>
</reference>
<dbReference type="InterPro" id="IPR013656">
    <property type="entry name" value="PAS_4"/>
</dbReference>
<dbReference type="SMART" id="SM00388">
    <property type="entry name" value="HisKA"/>
    <property type="match status" value="1"/>
</dbReference>
<dbReference type="SUPFAM" id="SSF47384">
    <property type="entry name" value="Homodimeric domain of signal transducing histidine kinase"/>
    <property type="match status" value="1"/>
</dbReference>
<dbReference type="Gene3D" id="1.10.287.130">
    <property type="match status" value="1"/>
</dbReference>
<evidence type="ECO:0000256" key="1">
    <source>
        <dbReference type="ARBA" id="ARBA00000085"/>
    </source>
</evidence>
<protein>
    <recommendedName>
        <fullName evidence="2">histidine kinase</fullName>
        <ecNumber evidence="2">2.7.13.3</ecNumber>
    </recommendedName>
</protein>
<dbReference type="InterPro" id="IPR036890">
    <property type="entry name" value="HATPase_C_sf"/>
</dbReference>
<feature type="domain" description="Response regulatory" evidence="11">
    <location>
        <begin position="562"/>
        <end position="678"/>
    </location>
</feature>
<dbReference type="PANTHER" id="PTHR43065">
    <property type="entry name" value="SENSOR HISTIDINE KINASE"/>
    <property type="match status" value="1"/>
</dbReference>
<dbReference type="SUPFAM" id="SSF55785">
    <property type="entry name" value="PYP-like sensor domain (PAS domain)"/>
    <property type="match status" value="2"/>
</dbReference>
<dbReference type="PROSITE" id="PS50109">
    <property type="entry name" value="HIS_KIN"/>
    <property type="match status" value="1"/>
</dbReference>
<feature type="domain" description="PAC" evidence="12">
    <location>
        <begin position="252"/>
        <end position="308"/>
    </location>
</feature>
<dbReference type="PRINTS" id="PR00344">
    <property type="entry name" value="BCTRLSENSOR"/>
</dbReference>
<keyword evidence="4" id="KW-0808">Transferase</keyword>
<dbReference type="InterPro" id="IPR000700">
    <property type="entry name" value="PAS-assoc_C"/>
</dbReference>
<dbReference type="EC" id="2.7.13.3" evidence="2"/>
<dbReference type="InterPro" id="IPR011006">
    <property type="entry name" value="CheY-like_superfamily"/>
</dbReference>
<dbReference type="SMART" id="SM00448">
    <property type="entry name" value="REC"/>
    <property type="match status" value="1"/>
</dbReference>
<comment type="caution">
    <text evidence="13">The sequence shown here is derived from an EMBL/GenBank/DDBJ whole genome shotgun (WGS) entry which is preliminary data.</text>
</comment>
<dbReference type="CDD" id="cd00082">
    <property type="entry name" value="HisKA"/>
    <property type="match status" value="1"/>
</dbReference>
<accession>A0ABT1X3W3</accession>
<keyword evidence="6" id="KW-0418">Kinase</keyword>
<organism evidence="13 14">
    <name type="scientific">Roseomonas populi</name>
    <dbReference type="NCBI Taxonomy" id="3121582"/>
    <lineage>
        <taxon>Bacteria</taxon>
        <taxon>Pseudomonadati</taxon>
        <taxon>Pseudomonadota</taxon>
        <taxon>Alphaproteobacteria</taxon>
        <taxon>Acetobacterales</taxon>
        <taxon>Roseomonadaceae</taxon>
        <taxon>Roseomonas</taxon>
    </lineage>
</organism>
<evidence type="ECO:0000259" key="10">
    <source>
        <dbReference type="PROSITE" id="PS50109"/>
    </source>
</evidence>
<name>A0ABT1X3W3_9PROT</name>
<dbReference type="Pfam" id="PF02518">
    <property type="entry name" value="HATPase_c"/>
    <property type="match status" value="1"/>
</dbReference>
<dbReference type="Gene3D" id="3.30.565.10">
    <property type="entry name" value="Histidine kinase-like ATPase, C-terminal domain"/>
    <property type="match status" value="1"/>
</dbReference>